<dbReference type="Pfam" id="PF12796">
    <property type="entry name" value="Ank_2"/>
    <property type="match status" value="1"/>
</dbReference>
<keyword evidence="6" id="KW-1185">Reference proteome</keyword>
<feature type="repeat" description="ANK" evidence="3">
    <location>
        <begin position="47"/>
        <end position="79"/>
    </location>
</feature>
<evidence type="ECO:0000256" key="2">
    <source>
        <dbReference type="ARBA" id="ARBA00023043"/>
    </source>
</evidence>
<dbReference type="InterPro" id="IPR002110">
    <property type="entry name" value="Ankyrin_rpt"/>
</dbReference>
<keyword evidence="1" id="KW-0677">Repeat</keyword>
<feature type="repeat" description="ANK" evidence="3">
    <location>
        <begin position="80"/>
        <end position="112"/>
    </location>
</feature>
<evidence type="ECO:0000313" key="5">
    <source>
        <dbReference type="EMBL" id="OMJ89605.1"/>
    </source>
</evidence>
<dbReference type="PRINTS" id="PR01415">
    <property type="entry name" value="ANKYRIN"/>
</dbReference>
<feature type="domain" description="SAM" evidence="4">
    <location>
        <begin position="370"/>
        <end position="435"/>
    </location>
</feature>
<protein>
    <recommendedName>
        <fullName evidence="4">SAM domain-containing protein</fullName>
    </recommendedName>
</protein>
<dbReference type="PROSITE" id="PS50297">
    <property type="entry name" value="ANK_REP_REGION"/>
    <property type="match status" value="3"/>
</dbReference>
<dbReference type="AlphaFoldDB" id="A0A1R2CKW3"/>
<organism evidence="5 6">
    <name type="scientific">Stentor coeruleus</name>
    <dbReference type="NCBI Taxonomy" id="5963"/>
    <lineage>
        <taxon>Eukaryota</taxon>
        <taxon>Sar</taxon>
        <taxon>Alveolata</taxon>
        <taxon>Ciliophora</taxon>
        <taxon>Postciliodesmatophora</taxon>
        <taxon>Heterotrichea</taxon>
        <taxon>Heterotrichida</taxon>
        <taxon>Stentoridae</taxon>
        <taxon>Stentor</taxon>
    </lineage>
</organism>
<dbReference type="EMBL" id="MPUH01000122">
    <property type="protein sequence ID" value="OMJ89605.1"/>
    <property type="molecule type" value="Genomic_DNA"/>
</dbReference>
<evidence type="ECO:0000256" key="1">
    <source>
        <dbReference type="ARBA" id="ARBA00022737"/>
    </source>
</evidence>
<dbReference type="PANTHER" id="PTHR24174:SF16">
    <property type="entry name" value="CASKIN-2"/>
    <property type="match status" value="1"/>
</dbReference>
<proteinExistence type="predicted"/>
<feature type="repeat" description="ANK" evidence="3">
    <location>
        <begin position="147"/>
        <end position="179"/>
    </location>
</feature>
<dbReference type="InterPro" id="IPR033635">
    <property type="entry name" value="ANKS1/Caskin"/>
</dbReference>
<keyword evidence="2 3" id="KW-0040">ANK repeat</keyword>
<evidence type="ECO:0000256" key="3">
    <source>
        <dbReference type="PROSITE-ProRule" id="PRU00023"/>
    </source>
</evidence>
<dbReference type="SMART" id="SM00454">
    <property type="entry name" value="SAM"/>
    <property type="match status" value="2"/>
</dbReference>
<dbReference type="PROSITE" id="PS50088">
    <property type="entry name" value="ANK_REPEAT"/>
    <property type="match status" value="4"/>
</dbReference>
<feature type="repeat" description="ANK" evidence="3">
    <location>
        <begin position="113"/>
        <end position="145"/>
    </location>
</feature>
<gene>
    <name evidence="5" type="ORF">SteCoe_8232</name>
</gene>
<dbReference type="InterPro" id="IPR036770">
    <property type="entry name" value="Ankyrin_rpt-contain_sf"/>
</dbReference>
<dbReference type="SUPFAM" id="SSF48403">
    <property type="entry name" value="Ankyrin repeat"/>
    <property type="match status" value="1"/>
</dbReference>
<dbReference type="Pfam" id="PF00536">
    <property type="entry name" value="SAM_1"/>
    <property type="match status" value="1"/>
</dbReference>
<dbReference type="PROSITE" id="PS50105">
    <property type="entry name" value="SAM_DOMAIN"/>
    <property type="match status" value="1"/>
</dbReference>
<dbReference type="PANTHER" id="PTHR24174">
    <property type="entry name" value="ANKYRIN REPEAT AND STERILE ALPHA MOTIF DOMAIN-CONTAINING PROTEIN 1"/>
    <property type="match status" value="1"/>
</dbReference>
<sequence>MRNSTPKSKKHAFQTYYESCCKEGKIKEISELLQSNPEILNYRDQHLGLTLLANSIKSGQIELSKFLLSQGADPNIGNIISETPLHIAIDNSDLELADILLQYKAEPNCMTVDGETPLHHSAFIGDKKMINLLLSYGADPNIKDTTLGRTPLHCAVQCEHLECVQLLLSYGAITTIEDKEGNSPISTCENSEILKILEDIRDKTLKNPLHCIPEAHSSDEERNSCKYSFSQSSVSVNFSIAESSFVSLPYEVMPTQKFGSEDTTASMQMSQSEDLKLVKFLRGIKLLNYKDLLVCEGFDDMDMLIFQMSSTLPITHEVLEGIGIVKHGHRSRLLMKLEQITGVQDLNKNQNKNITDSGWECCQPKHTFTPGVSNLKDWLVLLKLDKYQKLFEQAGYEDLQFMVSLMNSRYPIDDNLLNKIGISKLGHRMRVLAKLIEDARNITLRSATGKEACNLL</sequence>
<evidence type="ECO:0000313" key="6">
    <source>
        <dbReference type="Proteomes" id="UP000187209"/>
    </source>
</evidence>
<name>A0A1R2CKW3_9CILI</name>
<evidence type="ECO:0000259" key="4">
    <source>
        <dbReference type="PROSITE" id="PS50105"/>
    </source>
</evidence>
<dbReference type="Gene3D" id="1.25.40.20">
    <property type="entry name" value="Ankyrin repeat-containing domain"/>
    <property type="match status" value="1"/>
</dbReference>
<dbReference type="Gene3D" id="1.10.150.50">
    <property type="entry name" value="Transcription Factor, Ets-1"/>
    <property type="match status" value="2"/>
</dbReference>
<dbReference type="OrthoDB" id="290990at2759"/>
<reference evidence="5 6" key="1">
    <citation type="submission" date="2016-11" db="EMBL/GenBank/DDBJ databases">
        <title>The macronuclear genome of Stentor coeruleus: a giant cell with tiny introns.</title>
        <authorList>
            <person name="Slabodnick M."/>
            <person name="Ruby J.G."/>
            <person name="Reiff S.B."/>
            <person name="Swart E.C."/>
            <person name="Gosai S."/>
            <person name="Prabakaran S."/>
            <person name="Witkowska E."/>
            <person name="Larue G.E."/>
            <person name="Fisher S."/>
            <person name="Freeman R.M."/>
            <person name="Gunawardena J."/>
            <person name="Chu W."/>
            <person name="Stover N.A."/>
            <person name="Gregory B.D."/>
            <person name="Nowacki M."/>
            <person name="Derisi J."/>
            <person name="Roy S.W."/>
            <person name="Marshall W.F."/>
            <person name="Sood P."/>
        </authorList>
    </citation>
    <scope>NUCLEOTIDE SEQUENCE [LARGE SCALE GENOMIC DNA]</scope>
    <source>
        <strain evidence="5">WM001</strain>
    </source>
</reference>
<dbReference type="SUPFAM" id="SSF47769">
    <property type="entry name" value="SAM/Pointed domain"/>
    <property type="match status" value="2"/>
</dbReference>
<dbReference type="Proteomes" id="UP000187209">
    <property type="component" value="Unassembled WGS sequence"/>
</dbReference>
<dbReference type="SMART" id="SM00248">
    <property type="entry name" value="ANK"/>
    <property type="match status" value="4"/>
</dbReference>
<dbReference type="InterPro" id="IPR001660">
    <property type="entry name" value="SAM"/>
</dbReference>
<dbReference type="InterPro" id="IPR013761">
    <property type="entry name" value="SAM/pointed_sf"/>
</dbReference>
<accession>A0A1R2CKW3</accession>
<comment type="caution">
    <text evidence="5">The sequence shown here is derived from an EMBL/GenBank/DDBJ whole genome shotgun (WGS) entry which is preliminary data.</text>
</comment>